<dbReference type="RefSeq" id="WP_263573753.1">
    <property type="nucleotide sequence ID" value="NZ_JAJIRN010000012.1"/>
</dbReference>
<comment type="caution">
    <text evidence="1">The sequence shown here is derived from an EMBL/GenBank/DDBJ whole genome shotgun (WGS) entry which is preliminary data.</text>
</comment>
<gene>
    <name evidence="1" type="ORF">LNV07_24065</name>
</gene>
<name>A0ABT2YM78_9BURK</name>
<dbReference type="Proteomes" id="UP001209701">
    <property type="component" value="Unassembled WGS sequence"/>
</dbReference>
<proteinExistence type="predicted"/>
<dbReference type="Gene3D" id="3.40.190.10">
    <property type="entry name" value="Periplasmic binding protein-like II"/>
    <property type="match status" value="2"/>
</dbReference>
<evidence type="ECO:0000313" key="1">
    <source>
        <dbReference type="EMBL" id="MCV2371177.1"/>
    </source>
</evidence>
<evidence type="ECO:0000313" key="2">
    <source>
        <dbReference type="Proteomes" id="UP001209701"/>
    </source>
</evidence>
<organism evidence="1 2">
    <name type="scientific">Roseateles oligotrophus</name>
    <dbReference type="NCBI Taxonomy" id="1769250"/>
    <lineage>
        <taxon>Bacteria</taxon>
        <taxon>Pseudomonadati</taxon>
        <taxon>Pseudomonadota</taxon>
        <taxon>Betaproteobacteria</taxon>
        <taxon>Burkholderiales</taxon>
        <taxon>Sphaerotilaceae</taxon>
        <taxon>Roseateles</taxon>
    </lineage>
</organism>
<dbReference type="SUPFAM" id="SSF53850">
    <property type="entry name" value="Periplasmic binding protein-like II"/>
    <property type="match status" value="1"/>
</dbReference>
<protein>
    <submittedName>
        <fullName evidence="1">Transporter substrate-binding domain-containing protein</fullName>
    </submittedName>
</protein>
<keyword evidence="2" id="KW-1185">Reference proteome</keyword>
<dbReference type="EMBL" id="JAJIRN010000012">
    <property type="protein sequence ID" value="MCV2371177.1"/>
    <property type="molecule type" value="Genomic_DNA"/>
</dbReference>
<reference evidence="1 2" key="1">
    <citation type="submission" date="2021-11" db="EMBL/GenBank/DDBJ databases">
        <authorList>
            <person name="Liang Q."/>
            <person name="Mou H."/>
            <person name="Liu Z."/>
        </authorList>
    </citation>
    <scope>NUCLEOTIDE SEQUENCE [LARGE SCALE GENOMIC DNA]</scope>
    <source>
        <strain evidence="1 2">CHU3</strain>
    </source>
</reference>
<sequence>MANGRKSWWLVFLMVGVSSLAWGQELVFLAPKSQTMPLADFQGDRLVDGIVKDLSEAIGARLGLPVRFLAMPSKRLAKALADGEADGVCYVLPLWIDGNFHWSRPLIPTAEVIVANPPAPQLRQLTDLAEQPVGTVLGYRYPLIDAALGEHFRREDALDMGLLFAKQRLGRTRYAIVDQLSLSYHMKIDPKLRLRSDLVLSRSVNRCAFSRNSKVPIKSIERAIDALVADGEVERILGRYR</sequence>
<accession>A0ABT2YM78</accession>